<keyword evidence="12" id="KW-1185">Reference proteome</keyword>
<dbReference type="EMBL" id="FSRE01000001">
    <property type="protein sequence ID" value="SIN76527.1"/>
    <property type="molecule type" value="Genomic_DNA"/>
</dbReference>
<evidence type="ECO:0000313" key="11">
    <source>
        <dbReference type="EMBL" id="SIN76527.1"/>
    </source>
</evidence>
<feature type="signal peptide" evidence="8">
    <location>
        <begin position="1"/>
        <end position="22"/>
    </location>
</feature>
<keyword evidence="4 8" id="KW-0732">Signal</keyword>
<evidence type="ECO:0000256" key="6">
    <source>
        <dbReference type="ARBA" id="ARBA00023136"/>
    </source>
</evidence>
<feature type="chain" id="PRO_5013416016" description="Outer membrane protein assembly factor BamA" evidence="8">
    <location>
        <begin position="23"/>
        <end position="756"/>
    </location>
</feature>
<comment type="subunit">
    <text evidence="8">Part of the Bam complex.</text>
</comment>
<dbReference type="PROSITE" id="PS51779">
    <property type="entry name" value="POTRA"/>
    <property type="match status" value="5"/>
</dbReference>
<dbReference type="RefSeq" id="WP_074200823.1">
    <property type="nucleotide sequence ID" value="NZ_FSRE01000001.1"/>
</dbReference>
<dbReference type="Pfam" id="PF01103">
    <property type="entry name" value="Omp85"/>
    <property type="match status" value="1"/>
</dbReference>
<proteinExistence type="inferred from homology"/>
<evidence type="ECO:0000256" key="3">
    <source>
        <dbReference type="ARBA" id="ARBA00022692"/>
    </source>
</evidence>
<keyword evidence="7 8" id="KW-0998">Cell outer membrane</keyword>
<dbReference type="GO" id="GO:0043165">
    <property type="term" value="P:Gram-negative-bacterium-type cell outer membrane assembly"/>
    <property type="evidence" value="ECO:0007669"/>
    <property type="project" value="UniProtKB-UniRule"/>
</dbReference>
<dbReference type="PANTHER" id="PTHR12815">
    <property type="entry name" value="SORTING AND ASSEMBLY MACHINERY SAMM50 PROTEIN FAMILY MEMBER"/>
    <property type="match status" value="1"/>
</dbReference>
<dbReference type="GO" id="GO:0051205">
    <property type="term" value="P:protein insertion into membrane"/>
    <property type="evidence" value="ECO:0007669"/>
    <property type="project" value="UniProtKB-UniRule"/>
</dbReference>
<dbReference type="InterPro" id="IPR010827">
    <property type="entry name" value="BamA/TamA_POTRA"/>
</dbReference>
<sequence length="756" mass="84361" precursor="true">MIRKSTFLAFLTLILISWQAWAGFAPFKAETIRIVGNERIGTETIRSYLPVEPGQSITAEQAQIILRALYGTGFFKTAALFREGNTLIVKVVERPTIADITITGNSLISTEDLQKALETLGIKKGRIYDVLQLDRVALDLKQRYQNRGYYDAKIEIKTETLPRNRVNIVLAIHEGKPATIGRITFTGNQAFDDKMLLRLLSIAPGEQYARDQLLGDLDKVQQFYMNKGYAEFRINSSQVRLAPDRKKVYVTVNLHEGPVYHIGEVKLVGDLQLPREELEKLIQIKTDQRFSRQAIVDSVEALREKYGEHAYANARIAPIPDLKPQQRIANITFQVAAGSRVYVRRIIMEGNTRTRDHVIRRELRQLESAPFSQSALKLSKHRLEKLGFFKSVQITPQSVSRDMVDLHVKVEEQPTGSFTAAVGYSQLDGASFSLGVTERNILGSGNAANIKASLSSSTKSVDLSLVNPYFTPNGVSLGVGLFWNEIDADQLDIANYTVNTLGGNIFSSIPLSEESSFTYGFKIKRDSLVCGSTFNECNTYVAQHGDSFNVPLVNVGWNYNSTNAFYFPTDGYRLNLSGEAVVPAGTSIGFVKLYASAKRFVPLTKAFTFKAALNTAYGTGYGDVNDLPFYERFFAGGIRSVRGYEPNSLGEHYDFNTDGTDVAKGGDFKLTGTLALISPFPFIEDSSNLRVSLFYDFGNVYKDFSHFKAEELRDSVGFMINWITPVGPLALSFANPIHYSDNDKLQQFQFSLGMPF</sequence>
<evidence type="ECO:0000259" key="10">
    <source>
        <dbReference type="PROSITE" id="PS51779"/>
    </source>
</evidence>
<name>A0A1N6E0P0_9GAMM</name>
<evidence type="ECO:0000313" key="12">
    <source>
        <dbReference type="Proteomes" id="UP000198461"/>
    </source>
</evidence>
<keyword evidence="5 8" id="KW-0677">Repeat</keyword>
<organism evidence="11 12">
    <name type="scientific">Sulfurivirga caldicuralii</name>
    <dbReference type="NCBI Taxonomy" id="364032"/>
    <lineage>
        <taxon>Bacteria</taxon>
        <taxon>Pseudomonadati</taxon>
        <taxon>Pseudomonadota</taxon>
        <taxon>Gammaproteobacteria</taxon>
        <taxon>Thiotrichales</taxon>
        <taxon>Piscirickettsiaceae</taxon>
        <taxon>Sulfurivirga</taxon>
    </lineage>
</organism>
<dbReference type="Gene3D" id="2.40.160.50">
    <property type="entry name" value="membrane protein fhac: a member of the omp85/tpsb transporter family"/>
    <property type="match status" value="1"/>
</dbReference>
<protein>
    <recommendedName>
        <fullName evidence="8 9">Outer membrane protein assembly factor BamA</fullName>
    </recommendedName>
</protein>
<reference evidence="12" key="1">
    <citation type="submission" date="2016-11" db="EMBL/GenBank/DDBJ databases">
        <authorList>
            <person name="Varghese N."/>
            <person name="Submissions S."/>
        </authorList>
    </citation>
    <scope>NUCLEOTIDE SEQUENCE [LARGE SCALE GENOMIC DNA]</scope>
    <source>
        <strain evidence="12">DSM 17737</strain>
    </source>
</reference>
<dbReference type="InterPro" id="IPR023707">
    <property type="entry name" value="OM_assembly_BamA"/>
</dbReference>
<dbReference type="AlphaFoldDB" id="A0A1N6E0P0"/>
<feature type="domain" description="POTRA" evidence="10">
    <location>
        <begin position="260"/>
        <end position="338"/>
    </location>
</feature>
<evidence type="ECO:0000256" key="2">
    <source>
        <dbReference type="ARBA" id="ARBA00022452"/>
    </source>
</evidence>
<dbReference type="GO" id="GO:0009279">
    <property type="term" value="C:cell outer membrane"/>
    <property type="evidence" value="ECO:0007669"/>
    <property type="project" value="UniProtKB-SubCell"/>
</dbReference>
<dbReference type="Pfam" id="PF07244">
    <property type="entry name" value="POTRA"/>
    <property type="match status" value="4"/>
</dbReference>
<dbReference type="PANTHER" id="PTHR12815:SF23">
    <property type="entry name" value="OUTER MEMBRANE PROTEIN ASSEMBLY FACTOR BAMA"/>
    <property type="match status" value="1"/>
</dbReference>
<evidence type="ECO:0000256" key="7">
    <source>
        <dbReference type="ARBA" id="ARBA00023237"/>
    </source>
</evidence>
<dbReference type="InterPro" id="IPR034746">
    <property type="entry name" value="POTRA"/>
</dbReference>
<dbReference type="Proteomes" id="UP000198461">
    <property type="component" value="Unassembled WGS sequence"/>
</dbReference>
<dbReference type="InterPro" id="IPR039910">
    <property type="entry name" value="D15-like"/>
</dbReference>
<gene>
    <name evidence="8" type="primary">bamA</name>
    <name evidence="11" type="ORF">SAMN05443662_0521</name>
</gene>
<keyword evidence="2 8" id="KW-1134">Transmembrane beta strand</keyword>
<dbReference type="NCBIfam" id="TIGR03303">
    <property type="entry name" value="OM_YaeT"/>
    <property type="match status" value="1"/>
</dbReference>
<feature type="domain" description="POTRA" evidence="10">
    <location>
        <begin position="27"/>
        <end position="94"/>
    </location>
</feature>
<dbReference type="PIRSF" id="PIRSF006076">
    <property type="entry name" value="OM_assembly_OMP85"/>
    <property type="match status" value="1"/>
</dbReference>
<evidence type="ECO:0000256" key="9">
    <source>
        <dbReference type="NCBIfam" id="TIGR03303"/>
    </source>
</evidence>
<feature type="domain" description="POTRA" evidence="10">
    <location>
        <begin position="178"/>
        <end position="257"/>
    </location>
</feature>
<evidence type="ECO:0000256" key="4">
    <source>
        <dbReference type="ARBA" id="ARBA00022729"/>
    </source>
</evidence>
<feature type="domain" description="POTRA" evidence="10">
    <location>
        <begin position="341"/>
        <end position="413"/>
    </location>
</feature>
<comment type="subcellular location">
    <subcellularLocation>
        <location evidence="8">Cell outer membrane</location>
    </subcellularLocation>
    <subcellularLocation>
        <location evidence="1">Membrane</location>
    </subcellularLocation>
</comment>
<accession>A0A1N6E0P0</accession>
<comment type="similarity">
    <text evidence="8">Belongs to the BamA family.</text>
</comment>
<dbReference type="InterPro" id="IPR000184">
    <property type="entry name" value="Bac_surfAg_D15"/>
</dbReference>
<dbReference type="Gene3D" id="3.10.20.310">
    <property type="entry name" value="membrane protein fhac"/>
    <property type="match status" value="5"/>
</dbReference>
<dbReference type="HAMAP" id="MF_01430">
    <property type="entry name" value="OM_assembly_BamA"/>
    <property type="match status" value="1"/>
</dbReference>
<keyword evidence="6 8" id="KW-0472">Membrane</keyword>
<evidence type="ECO:0000256" key="8">
    <source>
        <dbReference type="HAMAP-Rule" id="MF_01430"/>
    </source>
</evidence>
<evidence type="ECO:0000256" key="5">
    <source>
        <dbReference type="ARBA" id="ARBA00022737"/>
    </source>
</evidence>
<dbReference type="OrthoDB" id="9803054at2"/>
<feature type="domain" description="POTRA" evidence="10">
    <location>
        <begin position="95"/>
        <end position="175"/>
    </location>
</feature>
<dbReference type="STRING" id="364032.SAMN05443662_0521"/>
<comment type="function">
    <text evidence="8">Part of the outer membrane protein assembly complex, which is involved in assembly and insertion of beta-barrel proteins into the outer membrane.</text>
</comment>
<evidence type="ECO:0000256" key="1">
    <source>
        <dbReference type="ARBA" id="ARBA00004370"/>
    </source>
</evidence>
<keyword evidence="3 8" id="KW-0812">Transmembrane</keyword>